<dbReference type="InterPro" id="IPR014710">
    <property type="entry name" value="RmlC-like_jellyroll"/>
</dbReference>
<dbReference type="InterPro" id="IPR011051">
    <property type="entry name" value="RmlC_Cupin_sf"/>
</dbReference>
<keyword evidence="6" id="KW-1185">Reference proteome</keyword>
<keyword evidence="3" id="KW-0804">Transcription</keyword>
<proteinExistence type="predicted"/>
<evidence type="ECO:0000313" key="6">
    <source>
        <dbReference type="Proteomes" id="UP000638732"/>
    </source>
</evidence>
<dbReference type="InterPro" id="IPR018060">
    <property type="entry name" value="HTH_AraC"/>
</dbReference>
<dbReference type="Pfam" id="PF12833">
    <property type="entry name" value="HTH_18"/>
    <property type="match status" value="1"/>
</dbReference>
<dbReference type="PROSITE" id="PS00041">
    <property type="entry name" value="HTH_ARAC_FAMILY_1"/>
    <property type="match status" value="1"/>
</dbReference>
<evidence type="ECO:0000256" key="1">
    <source>
        <dbReference type="ARBA" id="ARBA00023015"/>
    </source>
</evidence>
<protein>
    <submittedName>
        <fullName evidence="5">Helix-turn-helix domain-containing protein</fullName>
    </submittedName>
</protein>
<name>A0A965ZIG4_9SPHI</name>
<feature type="domain" description="HTH araC/xylS-type" evidence="4">
    <location>
        <begin position="187"/>
        <end position="285"/>
    </location>
</feature>
<dbReference type="RefSeq" id="WP_166587686.1">
    <property type="nucleotide sequence ID" value="NZ_WWEO01000045.1"/>
</dbReference>
<dbReference type="Gene3D" id="2.60.120.10">
    <property type="entry name" value="Jelly Rolls"/>
    <property type="match status" value="1"/>
</dbReference>
<dbReference type="PROSITE" id="PS01124">
    <property type="entry name" value="HTH_ARAC_FAMILY_2"/>
    <property type="match status" value="1"/>
</dbReference>
<dbReference type="PANTHER" id="PTHR43280:SF34">
    <property type="entry name" value="ARAC-FAMILY TRANSCRIPTIONAL REGULATOR"/>
    <property type="match status" value="1"/>
</dbReference>
<sequence>MKKILREINTPDNSSIMVKEEIAPQFAAPFHFHHAYELAFIVNGRGKFYGADRLLNFNTGDIYLFGIGFPHYFVNEKSFIDSGELGHSIIVQFNEDFLGHDFYLKPEFKAVKALLKNADRGIKINQPSPEQQKILTDLVNQNGLKALVSLLQLLENLSSLGPKDLSLIGSENYIREQSIDNKTDKLDTVYQYVLQNFKGDVDTQHAANLVCMNEAAFCRYFKRRTKKTLSQFTNQVRITHASMLLAEKKTSISAVCYECGFSNLSYFNRQFKLLIGKTPFVYRKEY</sequence>
<dbReference type="Pfam" id="PF07883">
    <property type="entry name" value="Cupin_2"/>
    <property type="match status" value="1"/>
</dbReference>
<dbReference type="Gene3D" id="1.10.10.60">
    <property type="entry name" value="Homeodomain-like"/>
    <property type="match status" value="2"/>
</dbReference>
<dbReference type="SUPFAM" id="SSF51182">
    <property type="entry name" value="RmlC-like cupins"/>
    <property type="match status" value="1"/>
</dbReference>
<dbReference type="InterPro" id="IPR013096">
    <property type="entry name" value="Cupin_2"/>
</dbReference>
<dbReference type="InterPro" id="IPR018062">
    <property type="entry name" value="HTH_AraC-typ_CS"/>
</dbReference>
<dbReference type="InterPro" id="IPR009057">
    <property type="entry name" value="Homeodomain-like_sf"/>
</dbReference>
<organism evidence="5 6">
    <name type="scientific">Mucilaginibacter agri</name>
    <dbReference type="NCBI Taxonomy" id="2695265"/>
    <lineage>
        <taxon>Bacteria</taxon>
        <taxon>Pseudomonadati</taxon>
        <taxon>Bacteroidota</taxon>
        <taxon>Sphingobacteriia</taxon>
        <taxon>Sphingobacteriales</taxon>
        <taxon>Sphingobacteriaceae</taxon>
        <taxon>Mucilaginibacter</taxon>
    </lineage>
</organism>
<reference evidence="5" key="2">
    <citation type="submission" date="2020-10" db="EMBL/GenBank/DDBJ databases">
        <title>Mucilaginibacter sp. nov., isolated from soil.</title>
        <authorList>
            <person name="Jeon C.O."/>
        </authorList>
    </citation>
    <scope>NUCLEOTIDE SEQUENCE</scope>
    <source>
        <strain evidence="5">R11</strain>
    </source>
</reference>
<gene>
    <name evidence="5" type="ORF">GSY63_20220</name>
</gene>
<accession>A0A965ZIG4</accession>
<keyword evidence="1" id="KW-0805">Transcription regulation</keyword>
<comment type="caution">
    <text evidence="5">The sequence shown here is derived from an EMBL/GenBank/DDBJ whole genome shotgun (WGS) entry which is preliminary data.</text>
</comment>
<keyword evidence="2" id="KW-0238">DNA-binding</keyword>
<dbReference type="GO" id="GO:0003700">
    <property type="term" value="F:DNA-binding transcription factor activity"/>
    <property type="evidence" value="ECO:0007669"/>
    <property type="project" value="InterPro"/>
</dbReference>
<dbReference type="SMART" id="SM00342">
    <property type="entry name" value="HTH_ARAC"/>
    <property type="match status" value="1"/>
</dbReference>
<evidence type="ECO:0000259" key="4">
    <source>
        <dbReference type="PROSITE" id="PS01124"/>
    </source>
</evidence>
<dbReference type="AlphaFoldDB" id="A0A965ZIG4"/>
<evidence type="ECO:0000256" key="3">
    <source>
        <dbReference type="ARBA" id="ARBA00023163"/>
    </source>
</evidence>
<evidence type="ECO:0000313" key="5">
    <source>
        <dbReference type="EMBL" id="NCD71703.1"/>
    </source>
</evidence>
<dbReference type="PANTHER" id="PTHR43280">
    <property type="entry name" value="ARAC-FAMILY TRANSCRIPTIONAL REGULATOR"/>
    <property type="match status" value="1"/>
</dbReference>
<evidence type="ECO:0000256" key="2">
    <source>
        <dbReference type="ARBA" id="ARBA00023125"/>
    </source>
</evidence>
<reference evidence="5" key="1">
    <citation type="submission" date="2020-01" db="EMBL/GenBank/DDBJ databases">
        <authorList>
            <person name="Seo Y.L."/>
        </authorList>
    </citation>
    <scope>NUCLEOTIDE SEQUENCE</scope>
    <source>
        <strain evidence="5">R11</strain>
    </source>
</reference>
<dbReference type="SUPFAM" id="SSF46689">
    <property type="entry name" value="Homeodomain-like"/>
    <property type="match status" value="2"/>
</dbReference>
<dbReference type="Proteomes" id="UP000638732">
    <property type="component" value="Unassembled WGS sequence"/>
</dbReference>
<dbReference type="GO" id="GO:0043565">
    <property type="term" value="F:sequence-specific DNA binding"/>
    <property type="evidence" value="ECO:0007669"/>
    <property type="project" value="InterPro"/>
</dbReference>
<dbReference type="EMBL" id="WWEO01000045">
    <property type="protein sequence ID" value="NCD71703.1"/>
    <property type="molecule type" value="Genomic_DNA"/>
</dbReference>